<name>A0A2G8JFE8_STIJA</name>
<evidence type="ECO:0000313" key="8">
    <source>
        <dbReference type="EMBL" id="PIK34429.1"/>
    </source>
</evidence>
<keyword evidence="4" id="KW-0862">Zinc</keyword>
<dbReference type="Proteomes" id="UP000230750">
    <property type="component" value="Unassembled WGS sequence"/>
</dbReference>
<dbReference type="OrthoDB" id="10066537at2759"/>
<dbReference type="PANTHER" id="PTHR13555">
    <property type="entry name" value="C2H2 ZINC FINGER CGI-62-RELATED"/>
    <property type="match status" value="1"/>
</dbReference>
<evidence type="ECO:0000256" key="5">
    <source>
        <dbReference type="PROSITE-ProRule" id="PRU01371"/>
    </source>
</evidence>
<dbReference type="GO" id="GO:0008270">
    <property type="term" value="F:zinc ion binding"/>
    <property type="evidence" value="ECO:0007669"/>
    <property type="project" value="UniProtKB-KW"/>
</dbReference>
<feature type="region of interest" description="Disordered" evidence="6">
    <location>
        <begin position="128"/>
        <end position="213"/>
    </location>
</feature>
<evidence type="ECO:0000256" key="4">
    <source>
        <dbReference type="ARBA" id="ARBA00022833"/>
    </source>
</evidence>
<gene>
    <name evidence="8" type="ORF">BSL78_28742</name>
</gene>
<dbReference type="InterPro" id="IPR049899">
    <property type="entry name" value="Znf_C2HC_C3H"/>
</dbReference>
<organism evidence="8 9">
    <name type="scientific">Stichopus japonicus</name>
    <name type="common">Sea cucumber</name>
    <dbReference type="NCBI Taxonomy" id="307972"/>
    <lineage>
        <taxon>Eukaryota</taxon>
        <taxon>Metazoa</taxon>
        <taxon>Echinodermata</taxon>
        <taxon>Eleutherozoa</taxon>
        <taxon>Echinozoa</taxon>
        <taxon>Holothuroidea</taxon>
        <taxon>Aspidochirotacea</taxon>
        <taxon>Aspidochirotida</taxon>
        <taxon>Stichopodidae</taxon>
        <taxon>Apostichopus</taxon>
    </lineage>
</organism>
<keyword evidence="1" id="KW-0479">Metal-binding</keyword>
<evidence type="ECO:0000256" key="2">
    <source>
        <dbReference type="ARBA" id="ARBA00022737"/>
    </source>
</evidence>
<evidence type="ECO:0000259" key="7">
    <source>
        <dbReference type="PROSITE" id="PS52027"/>
    </source>
</evidence>
<sequence>MNWLPEIFQAKFISIKVNNCVNLPNYVPCPYCNRRFNAKAGARHITFCQQRTKTYGEPIKSLSKRAAADVGGSKTGRGKAYYQRVIRTKEVVPSQPLYGGVPMYSSAFSGSYSANNLNNYSSQLVAAPPKSFRPTTSPRRKIVSVSASTSRNSTPLSSYSNPSPNNNSRHSIGRPVSGALKKYPRNRTPKGNVRFSDEVETFHMPPSPDGSMKDVENVAVVPLIKP</sequence>
<feature type="domain" description="C2HC/C3H-type" evidence="7">
    <location>
        <begin position="25"/>
        <end position="54"/>
    </location>
</feature>
<protein>
    <submittedName>
        <fullName evidence="8">Putative zinc finger C2HC domain-containing protein 1A-like</fullName>
    </submittedName>
</protein>
<accession>A0A2G8JFE8</accession>
<keyword evidence="2" id="KW-0677">Repeat</keyword>
<evidence type="ECO:0000256" key="3">
    <source>
        <dbReference type="ARBA" id="ARBA00022771"/>
    </source>
</evidence>
<reference evidence="8 9" key="1">
    <citation type="journal article" date="2017" name="PLoS Biol.">
        <title>The sea cucumber genome provides insights into morphological evolution and visceral regeneration.</title>
        <authorList>
            <person name="Zhang X."/>
            <person name="Sun L."/>
            <person name="Yuan J."/>
            <person name="Sun Y."/>
            <person name="Gao Y."/>
            <person name="Zhang L."/>
            <person name="Li S."/>
            <person name="Dai H."/>
            <person name="Hamel J.F."/>
            <person name="Liu C."/>
            <person name="Yu Y."/>
            <person name="Liu S."/>
            <person name="Lin W."/>
            <person name="Guo K."/>
            <person name="Jin S."/>
            <person name="Xu P."/>
            <person name="Storey K.B."/>
            <person name="Huan P."/>
            <person name="Zhang T."/>
            <person name="Zhou Y."/>
            <person name="Zhang J."/>
            <person name="Lin C."/>
            <person name="Li X."/>
            <person name="Xing L."/>
            <person name="Huo D."/>
            <person name="Sun M."/>
            <person name="Wang L."/>
            <person name="Mercier A."/>
            <person name="Li F."/>
            <person name="Yang H."/>
            <person name="Xiang J."/>
        </authorList>
    </citation>
    <scope>NUCLEOTIDE SEQUENCE [LARGE SCALE GENOMIC DNA]</scope>
    <source>
        <strain evidence="8">Shaxun</strain>
        <tissue evidence="8">Muscle</tissue>
    </source>
</reference>
<feature type="compositionally biased region" description="Low complexity" evidence="6">
    <location>
        <begin position="152"/>
        <end position="168"/>
    </location>
</feature>
<dbReference type="Pfam" id="PF13913">
    <property type="entry name" value="zf-C2HC_2"/>
    <property type="match status" value="1"/>
</dbReference>
<dbReference type="PANTHER" id="PTHR13555:SF5">
    <property type="entry name" value="ZINC-FINGER OF A C2HC-TYPE"/>
    <property type="match status" value="1"/>
</dbReference>
<evidence type="ECO:0000313" key="9">
    <source>
        <dbReference type="Proteomes" id="UP000230750"/>
    </source>
</evidence>
<dbReference type="PROSITE" id="PS52027">
    <property type="entry name" value="ZF_C2HC_C3H"/>
    <property type="match status" value="1"/>
</dbReference>
<dbReference type="InterPro" id="IPR026319">
    <property type="entry name" value="ZC2HC1A/B-like"/>
</dbReference>
<dbReference type="EMBL" id="MRZV01002177">
    <property type="protein sequence ID" value="PIK34429.1"/>
    <property type="molecule type" value="Genomic_DNA"/>
</dbReference>
<keyword evidence="9" id="KW-1185">Reference proteome</keyword>
<dbReference type="AlphaFoldDB" id="A0A2G8JFE8"/>
<comment type="caution">
    <text evidence="8">The sequence shown here is derived from an EMBL/GenBank/DDBJ whole genome shotgun (WGS) entry which is preliminary data.</text>
</comment>
<evidence type="ECO:0000256" key="1">
    <source>
        <dbReference type="ARBA" id="ARBA00022723"/>
    </source>
</evidence>
<keyword evidence="3 5" id="KW-0863">Zinc-finger</keyword>
<proteinExistence type="predicted"/>
<evidence type="ECO:0000256" key="6">
    <source>
        <dbReference type="SAM" id="MobiDB-lite"/>
    </source>
</evidence>